<dbReference type="GO" id="GO:0008237">
    <property type="term" value="F:metallopeptidase activity"/>
    <property type="evidence" value="ECO:0007669"/>
    <property type="project" value="UniProtKB-KW"/>
</dbReference>
<feature type="domain" description="CAAX prenyl protease 2/Lysostaphin resistance protein A-like" evidence="2">
    <location>
        <begin position="132"/>
        <end position="234"/>
    </location>
</feature>
<feature type="transmembrane region" description="Helical" evidence="1">
    <location>
        <begin position="168"/>
        <end position="188"/>
    </location>
</feature>
<protein>
    <submittedName>
        <fullName evidence="3">CPBP family intramembrane metalloprotease</fullName>
        <ecNumber evidence="3">3.4.-.-</ecNumber>
    </submittedName>
</protein>
<sequence length="239" mass="24927">MSDALIEIALHMAVVLALALPVALALRGRTSVGWLATALGLMLLRDALVLRGYGVVPDLFPGSDWNWTGKLLATAGLLAVAALPAFGLRRCGVALQQARGSTVAWGVFAAVALLILALAISGRDGADDLDTIAFQWTMPGIEEELFYRGVLLLALQRALDGGDTPTRFAGIGWGGVLASVAFGLGHALPWRDGAASFDATAFALTGGPALLIAWFRARTRSLVLPVLAHNTANGVSTLF</sequence>
<keyword evidence="4" id="KW-1185">Reference proteome</keyword>
<comment type="caution">
    <text evidence="3">The sequence shown here is derived from an EMBL/GenBank/DDBJ whole genome shotgun (WGS) entry which is preliminary data.</text>
</comment>
<keyword evidence="3" id="KW-0482">Metalloprotease</keyword>
<reference evidence="3 4" key="1">
    <citation type="submission" date="2023-04" db="EMBL/GenBank/DDBJ databases">
        <title>Luteimonas sp. M1R5S18.</title>
        <authorList>
            <person name="Sun J.-Q."/>
        </authorList>
    </citation>
    <scope>NUCLEOTIDE SEQUENCE [LARGE SCALE GENOMIC DNA]</scope>
    <source>
        <strain evidence="3 4">M1R5S18</strain>
    </source>
</reference>
<keyword evidence="3" id="KW-0378">Hydrolase</keyword>
<feature type="transmembrane region" description="Helical" evidence="1">
    <location>
        <begin position="195"/>
        <end position="215"/>
    </location>
</feature>
<keyword evidence="1" id="KW-0472">Membrane</keyword>
<evidence type="ECO:0000313" key="4">
    <source>
        <dbReference type="Proteomes" id="UP001156831"/>
    </source>
</evidence>
<accession>A0ABT6JH28</accession>
<dbReference type="EC" id="3.4.-.-" evidence="3"/>
<feature type="transmembrane region" description="Helical" evidence="1">
    <location>
        <begin position="67"/>
        <end position="88"/>
    </location>
</feature>
<dbReference type="InterPro" id="IPR003675">
    <property type="entry name" value="Rce1/LyrA-like_dom"/>
</dbReference>
<proteinExistence type="predicted"/>
<evidence type="ECO:0000259" key="2">
    <source>
        <dbReference type="Pfam" id="PF02517"/>
    </source>
</evidence>
<evidence type="ECO:0000313" key="3">
    <source>
        <dbReference type="EMBL" id="MDH5829770.1"/>
    </source>
</evidence>
<keyword evidence="1" id="KW-0812">Transmembrane</keyword>
<gene>
    <name evidence="3" type="ORF">QFW80_04460</name>
</gene>
<dbReference type="NCBIfam" id="NF047635">
    <property type="entry name" value="CPBP_Sphingo"/>
    <property type="match status" value="1"/>
</dbReference>
<dbReference type="Pfam" id="PF02517">
    <property type="entry name" value="Rce1-like"/>
    <property type="match status" value="1"/>
</dbReference>
<feature type="transmembrane region" description="Helical" evidence="1">
    <location>
        <begin position="6"/>
        <end position="26"/>
    </location>
</feature>
<organism evidence="3 4">
    <name type="scientific">Luteimonas rhizosphaericola</name>
    <dbReference type="NCBI Taxonomy" id="3042024"/>
    <lineage>
        <taxon>Bacteria</taxon>
        <taxon>Pseudomonadati</taxon>
        <taxon>Pseudomonadota</taxon>
        <taxon>Gammaproteobacteria</taxon>
        <taxon>Lysobacterales</taxon>
        <taxon>Lysobacteraceae</taxon>
        <taxon>Luteimonas</taxon>
    </lineage>
</organism>
<name>A0ABT6JH28_9GAMM</name>
<keyword evidence="3" id="KW-0645">Protease</keyword>
<keyword evidence="1" id="KW-1133">Transmembrane helix</keyword>
<dbReference type="RefSeq" id="WP_280600118.1">
    <property type="nucleotide sequence ID" value="NZ_JARXRN010000020.1"/>
</dbReference>
<feature type="transmembrane region" description="Helical" evidence="1">
    <location>
        <begin position="33"/>
        <end position="55"/>
    </location>
</feature>
<dbReference type="EMBL" id="JARXRN010000020">
    <property type="protein sequence ID" value="MDH5829770.1"/>
    <property type="molecule type" value="Genomic_DNA"/>
</dbReference>
<feature type="transmembrane region" description="Helical" evidence="1">
    <location>
        <begin position="100"/>
        <end position="120"/>
    </location>
</feature>
<dbReference type="Proteomes" id="UP001156831">
    <property type="component" value="Unassembled WGS sequence"/>
</dbReference>
<evidence type="ECO:0000256" key="1">
    <source>
        <dbReference type="SAM" id="Phobius"/>
    </source>
</evidence>